<feature type="compositionally biased region" description="Low complexity" evidence="5">
    <location>
        <begin position="815"/>
        <end position="827"/>
    </location>
</feature>
<evidence type="ECO:0000256" key="2">
    <source>
        <dbReference type="ARBA" id="ARBA00022771"/>
    </source>
</evidence>
<dbReference type="CDD" id="cd16474">
    <property type="entry name" value="RING-H2_RNF111-like"/>
    <property type="match status" value="1"/>
</dbReference>
<evidence type="ECO:0000256" key="3">
    <source>
        <dbReference type="ARBA" id="ARBA00022833"/>
    </source>
</evidence>
<feature type="compositionally biased region" description="Polar residues" evidence="5">
    <location>
        <begin position="146"/>
        <end position="171"/>
    </location>
</feature>
<feature type="compositionally biased region" description="Basic and acidic residues" evidence="5">
    <location>
        <begin position="1096"/>
        <end position="1106"/>
    </location>
</feature>
<feature type="region of interest" description="Disordered" evidence="5">
    <location>
        <begin position="729"/>
        <end position="794"/>
    </location>
</feature>
<dbReference type="GO" id="GO:0008270">
    <property type="term" value="F:zinc ion binding"/>
    <property type="evidence" value="ECO:0007669"/>
    <property type="project" value="UniProtKB-KW"/>
</dbReference>
<organism evidence="7 8">
    <name type="scientific">Lymnaea stagnalis</name>
    <name type="common">Great pond snail</name>
    <name type="synonym">Helix stagnalis</name>
    <dbReference type="NCBI Taxonomy" id="6523"/>
    <lineage>
        <taxon>Eukaryota</taxon>
        <taxon>Metazoa</taxon>
        <taxon>Spiralia</taxon>
        <taxon>Lophotrochozoa</taxon>
        <taxon>Mollusca</taxon>
        <taxon>Gastropoda</taxon>
        <taxon>Heterobranchia</taxon>
        <taxon>Euthyneura</taxon>
        <taxon>Panpulmonata</taxon>
        <taxon>Hygrophila</taxon>
        <taxon>Lymnaeoidea</taxon>
        <taxon>Lymnaeidae</taxon>
        <taxon>Lymnaea</taxon>
    </lineage>
</organism>
<dbReference type="PANTHER" id="PTHR45676:SF41">
    <property type="entry name" value="RING-H2 FINGER PROTEIN ATL66"/>
    <property type="match status" value="1"/>
</dbReference>
<dbReference type="Proteomes" id="UP001497497">
    <property type="component" value="Unassembled WGS sequence"/>
</dbReference>
<feature type="compositionally biased region" description="Low complexity" evidence="5">
    <location>
        <begin position="320"/>
        <end position="343"/>
    </location>
</feature>
<feature type="region of interest" description="Disordered" evidence="5">
    <location>
        <begin position="530"/>
        <end position="584"/>
    </location>
</feature>
<dbReference type="SMART" id="SM00744">
    <property type="entry name" value="RINGv"/>
    <property type="match status" value="1"/>
</dbReference>
<keyword evidence="8" id="KW-1185">Reference proteome</keyword>
<feature type="compositionally biased region" description="Polar residues" evidence="5">
    <location>
        <begin position="259"/>
        <end position="271"/>
    </location>
</feature>
<evidence type="ECO:0000313" key="8">
    <source>
        <dbReference type="Proteomes" id="UP001497497"/>
    </source>
</evidence>
<feature type="compositionally biased region" description="Low complexity" evidence="5">
    <location>
        <begin position="286"/>
        <end position="303"/>
    </location>
</feature>
<accession>A0AAV2HI69</accession>
<feature type="region of interest" description="Disordered" evidence="5">
    <location>
        <begin position="470"/>
        <end position="505"/>
    </location>
</feature>
<gene>
    <name evidence="7" type="ORF">GSLYS_00007706001</name>
</gene>
<dbReference type="EMBL" id="CAXITT010000151">
    <property type="protein sequence ID" value="CAL1533746.1"/>
    <property type="molecule type" value="Genomic_DNA"/>
</dbReference>
<dbReference type="InterPro" id="IPR011016">
    <property type="entry name" value="Znf_RING-CH"/>
</dbReference>
<keyword evidence="3" id="KW-0862">Zinc</keyword>
<evidence type="ECO:0000256" key="5">
    <source>
        <dbReference type="SAM" id="MobiDB-lite"/>
    </source>
</evidence>
<feature type="domain" description="RING-type" evidence="6">
    <location>
        <begin position="1208"/>
        <end position="1249"/>
    </location>
</feature>
<feature type="region of interest" description="Disordered" evidence="5">
    <location>
        <begin position="228"/>
        <end position="405"/>
    </location>
</feature>
<feature type="compositionally biased region" description="Polar residues" evidence="5">
    <location>
        <begin position="490"/>
        <end position="499"/>
    </location>
</feature>
<feature type="region of interest" description="Disordered" evidence="5">
    <location>
        <begin position="815"/>
        <end position="885"/>
    </location>
</feature>
<comment type="caution">
    <text evidence="7">The sequence shown here is derived from an EMBL/GenBank/DDBJ whole genome shotgun (WGS) entry which is preliminary data.</text>
</comment>
<dbReference type="SMART" id="SM00184">
    <property type="entry name" value="RING"/>
    <property type="match status" value="1"/>
</dbReference>
<keyword evidence="1" id="KW-0479">Metal-binding</keyword>
<feature type="region of interest" description="Disordered" evidence="5">
    <location>
        <begin position="981"/>
        <end position="1020"/>
    </location>
</feature>
<feature type="compositionally biased region" description="Low complexity" evidence="5">
    <location>
        <begin position="545"/>
        <end position="560"/>
    </location>
</feature>
<feature type="compositionally biased region" description="Polar residues" evidence="5">
    <location>
        <begin position="981"/>
        <end position="992"/>
    </location>
</feature>
<evidence type="ECO:0000259" key="6">
    <source>
        <dbReference type="PROSITE" id="PS50089"/>
    </source>
</evidence>
<sequence>MCSGFTRSRNNSSSLAAAHADFLDIDPPSHSNDIWDPMNPYGLFNLPEPMGSSNSRRSRHWAGENSRRERDGYEIFNLNNEDSSDDDLASSVRAATPPPPPAELFEPPTLGGSRSHFQTCSRGQIPSTDLDTWGCRRYPSPPLFLSGNSDSDACNLGSDATGNNAGPSASPNDDGDPEPAAVHSFTGSLSDMMRTIDSDMPFHRRSHRDLAEEMVEMVFVQEGMTFSLPVPKNGKKTLGAGRGKETKQAWDLSSKRNSDPTASTSSTNASGENIRETFLEPDAVRNGGACSSGSSSNHTNQSNIQDNQHRSNRLAKESNDLSASSTSNNSVSGFGHRSSSPSSMTNNIGSDDGESSAGRRQFLSFLEPDPPMDSTNSSFESSETSSQSSGMHNSHSGFDSSNKVDTLIASPLPTTAVSSSSTTPFNSGGADAINSTVTNASSKNGQNGVSGLRNWLQDIWLQQFSEQLGQSRENRGSVGAGNIHPAGESDVQSTAGTHGSTTMSDDSDVEVVMVEPRNSHATVVVDLTAESDEGVDLTESDEDQFSAITTSSASQSQPSQEMRYEPQCSSSPPPLFRPTSFLQNRSPRIPVDLWNSNEESNTRPTYFRLLHPNSQSQSRSATREEACPRPTCNYMRYDPGSNGQAPASGEQQRPSSNVCCQCQCQRCIQQSPLMPRQILNPWHEHQGRDYEPENSVRARSRTHRHHMCEGCSHTSPCPHINNPSLTHVTASINSASPNGPHSNQLHVSINSSNPNGPHSNQLHVSINSSNPNGQQCDQSLASNNSATPVQPHVSSASASIPLSIQVHPPSCAPVNPFSVSSSTSSNTHRSPQLHQHHHHHHHHHLTRPFPHMPHRPEPLVPLFPPRHSRSRPHMPHSSLPGNRSANVNTPGVLMCGGQLRFNRLHQPPQAHIHHHHYHPAADSLGFLTLNCPPTPLMHYPGTHHPPTPAQNTAPGAHPCLHSAPGCGATCSHASCIAQPPSMANQVNPSRSMGPNRMNMETLPLQPLRRPSSPSQAYYGAPYVTGLRPPVAHQQLPAGASISPSPQLPPPPHTSQGAPPPPSSTQSQGTDQHPHQHAHQNVAAGPSTHPHPGMVCDHAHGHTHPHDQRRMYPWADLMPYPSMPVHMPFHQLMDRQMMELDFHPYRQVVPPRHVAIDIRRHPHFDMGHCNMGATQEVIERNTLPHKYKKVETSSSADEGADGNNHQEKCTICLSEFETGEDVRRLPCMHLFHSECVDQWLSTNKNCPICRVDIEAGAFKGILFLGGAGGHSQ</sequence>
<dbReference type="FunFam" id="3.30.40.10:FF:000388">
    <property type="entry name" value="Putative RING zinc finger domain superfamily protein"/>
    <property type="match status" value="1"/>
</dbReference>
<feature type="compositionally biased region" description="Basic and acidic residues" evidence="5">
    <location>
        <begin position="242"/>
        <end position="258"/>
    </location>
</feature>
<dbReference type="InterPro" id="IPR001841">
    <property type="entry name" value="Znf_RING"/>
</dbReference>
<keyword evidence="2 4" id="KW-0863">Zinc-finger</keyword>
<feature type="compositionally biased region" description="Basic and acidic residues" evidence="5">
    <location>
        <begin position="61"/>
        <end position="73"/>
    </location>
</feature>
<name>A0AAV2HI69_LYMST</name>
<dbReference type="PANTHER" id="PTHR45676">
    <property type="entry name" value="RING-H2 FINGER PROTEIN ATL51-RELATED"/>
    <property type="match status" value="1"/>
</dbReference>
<feature type="region of interest" description="Disordered" evidence="5">
    <location>
        <begin position="144"/>
        <end position="184"/>
    </location>
</feature>
<reference evidence="7 8" key="1">
    <citation type="submission" date="2024-04" db="EMBL/GenBank/DDBJ databases">
        <authorList>
            <consortium name="Genoscope - CEA"/>
            <person name="William W."/>
        </authorList>
    </citation>
    <scope>NUCLEOTIDE SEQUENCE [LARGE SCALE GENOMIC DNA]</scope>
</reference>
<dbReference type="PROSITE" id="PS50089">
    <property type="entry name" value="ZF_RING_2"/>
    <property type="match status" value="1"/>
</dbReference>
<dbReference type="Gene3D" id="3.30.40.10">
    <property type="entry name" value="Zinc/RING finger domain, C3HC4 (zinc finger)"/>
    <property type="match status" value="1"/>
</dbReference>
<feature type="compositionally biased region" description="Low complexity" evidence="5">
    <location>
        <begin position="1002"/>
        <end position="1015"/>
    </location>
</feature>
<feature type="compositionally biased region" description="Acidic residues" evidence="5">
    <location>
        <begin position="530"/>
        <end position="544"/>
    </location>
</feature>
<dbReference type="AlphaFoldDB" id="A0AAV2HI69"/>
<dbReference type="SUPFAM" id="SSF57850">
    <property type="entry name" value="RING/U-box"/>
    <property type="match status" value="1"/>
</dbReference>
<feature type="compositionally biased region" description="Low complexity" evidence="5">
    <location>
        <begin position="374"/>
        <end position="397"/>
    </location>
</feature>
<dbReference type="InterPro" id="IPR013083">
    <property type="entry name" value="Znf_RING/FYVE/PHD"/>
</dbReference>
<feature type="compositionally biased region" description="Basic residues" evidence="5">
    <location>
        <begin position="834"/>
        <end position="846"/>
    </location>
</feature>
<evidence type="ECO:0000313" key="7">
    <source>
        <dbReference type="EMBL" id="CAL1533746.1"/>
    </source>
</evidence>
<feature type="compositionally biased region" description="Pro residues" evidence="5">
    <location>
        <begin position="1045"/>
        <end position="1062"/>
    </location>
</feature>
<evidence type="ECO:0000256" key="4">
    <source>
        <dbReference type="PROSITE-ProRule" id="PRU00175"/>
    </source>
</evidence>
<feature type="region of interest" description="Disordered" evidence="5">
    <location>
        <begin position="46"/>
        <end position="123"/>
    </location>
</feature>
<feature type="region of interest" description="Disordered" evidence="5">
    <location>
        <begin position="1035"/>
        <end position="1106"/>
    </location>
</feature>
<dbReference type="Pfam" id="PF13639">
    <property type="entry name" value="zf-RING_2"/>
    <property type="match status" value="1"/>
</dbReference>
<protein>
    <recommendedName>
        <fullName evidence="6">RING-type domain-containing protein</fullName>
    </recommendedName>
</protein>
<proteinExistence type="predicted"/>
<evidence type="ECO:0000256" key="1">
    <source>
        <dbReference type="ARBA" id="ARBA00022723"/>
    </source>
</evidence>